<protein>
    <submittedName>
        <fullName evidence="1">Uncharacterized protein</fullName>
    </submittedName>
</protein>
<reference evidence="1 2" key="1">
    <citation type="submission" date="2021-06" db="EMBL/GenBank/DDBJ databases">
        <authorList>
            <person name="Palmer J.M."/>
        </authorList>
    </citation>
    <scope>NUCLEOTIDE SEQUENCE [LARGE SCALE GENOMIC DNA]</scope>
    <source>
        <strain evidence="2">if_2019</strain>
        <tissue evidence="1">Muscle</tissue>
    </source>
</reference>
<organism evidence="1 2">
    <name type="scientific">Ilyodon furcidens</name>
    <name type="common">goldbreast splitfin</name>
    <dbReference type="NCBI Taxonomy" id="33524"/>
    <lineage>
        <taxon>Eukaryota</taxon>
        <taxon>Metazoa</taxon>
        <taxon>Chordata</taxon>
        <taxon>Craniata</taxon>
        <taxon>Vertebrata</taxon>
        <taxon>Euteleostomi</taxon>
        <taxon>Actinopterygii</taxon>
        <taxon>Neopterygii</taxon>
        <taxon>Teleostei</taxon>
        <taxon>Neoteleostei</taxon>
        <taxon>Acanthomorphata</taxon>
        <taxon>Ovalentaria</taxon>
        <taxon>Atherinomorphae</taxon>
        <taxon>Cyprinodontiformes</taxon>
        <taxon>Goodeidae</taxon>
        <taxon>Ilyodon</taxon>
    </lineage>
</organism>
<comment type="caution">
    <text evidence="1">The sequence shown here is derived from an EMBL/GenBank/DDBJ whole genome shotgun (WGS) entry which is preliminary data.</text>
</comment>
<evidence type="ECO:0000313" key="1">
    <source>
        <dbReference type="EMBL" id="MEQ2235363.1"/>
    </source>
</evidence>
<evidence type="ECO:0000313" key="2">
    <source>
        <dbReference type="Proteomes" id="UP001482620"/>
    </source>
</evidence>
<gene>
    <name evidence="1" type="ORF">ILYODFUR_001526</name>
</gene>
<dbReference type="EMBL" id="JAHRIQ010046408">
    <property type="protein sequence ID" value="MEQ2235363.1"/>
    <property type="molecule type" value="Genomic_DNA"/>
</dbReference>
<accession>A0ABV0TTZ1</accession>
<proteinExistence type="predicted"/>
<keyword evidence="2" id="KW-1185">Reference proteome</keyword>
<sequence length="75" mass="8000">MSKGNLPQTEAGSSEAVAPGKAELLSFLKCQRGTGTGNTFSAKRCDFLPNNKPKLNLFTLFISSALRLSQHAGMN</sequence>
<name>A0ABV0TTZ1_9TELE</name>
<dbReference type="Proteomes" id="UP001482620">
    <property type="component" value="Unassembled WGS sequence"/>
</dbReference>